<accession>A0A3M7QQF7</accession>
<evidence type="ECO:0000313" key="1">
    <source>
        <dbReference type="EMBL" id="RNA13314.1"/>
    </source>
</evidence>
<evidence type="ECO:0000313" key="2">
    <source>
        <dbReference type="Proteomes" id="UP000276133"/>
    </source>
</evidence>
<proteinExistence type="predicted"/>
<dbReference type="AlphaFoldDB" id="A0A3M7QQF7"/>
<dbReference type="EMBL" id="REGN01005449">
    <property type="protein sequence ID" value="RNA13314.1"/>
    <property type="molecule type" value="Genomic_DNA"/>
</dbReference>
<sequence length="77" mass="8878">MKQSETTCVSAIAEREILQNSAMNNMTRKFLKYFKIINCVNLDDTKFQDPKILYLGVTKFVSAVTFCRTVFRLISGF</sequence>
<reference evidence="1 2" key="1">
    <citation type="journal article" date="2018" name="Sci. Rep.">
        <title>Genomic signatures of local adaptation to the degree of environmental predictability in rotifers.</title>
        <authorList>
            <person name="Franch-Gras L."/>
            <person name="Hahn C."/>
            <person name="Garcia-Roger E.M."/>
            <person name="Carmona M.J."/>
            <person name="Serra M."/>
            <person name="Gomez A."/>
        </authorList>
    </citation>
    <scope>NUCLEOTIDE SEQUENCE [LARGE SCALE GENOMIC DNA]</scope>
    <source>
        <strain evidence="1">HYR1</strain>
    </source>
</reference>
<comment type="caution">
    <text evidence="1">The sequence shown here is derived from an EMBL/GenBank/DDBJ whole genome shotgun (WGS) entry which is preliminary data.</text>
</comment>
<keyword evidence="2" id="KW-1185">Reference proteome</keyword>
<organism evidence="1 2">
    <name type="scientific">Brachionus plicatilis</name>
    <name type="common">Marine rotifer</name>
    <name type="synonym">Brachionus muelleri</name>
    <dbReference type="NCBI Taxonomy" id="10195"/>
    <lineage>
        <taxon>Eukaryota</taxon>
        <taxon>Metazoa</taxon>
        <taxon>Spiralia</taxon>
        <taxon>Gnathifera</taxon>
        <taxon>Rotifera</taxon>
        <taxon>Eurotatoria</taxon>
        <taxon>Monogononta</taxon>
        <taxon>Pseudotrocha</taxon>
        <taxon>Ploima</taxon>
        <taxon>Brachionidae</taxon>
        <taxon>Brachionus</taxon>
    </lineage>
</organism>
<name>A0A3M7QQF7_BRAPC</name>
<gene>
    <name evidence="1" type="ORF">BpHYR1_020975</name>
</gene>
<protein>
    <submittedName>
        <fullName evidence="1">Uncharacterized protein</fullName>
    </submittedName>
</protein>
<dbReference type="Proteomes" id="UP000276133">
    <property type="component" value="Unassembled WGS sequence"/>
</dbReference>